<sequence length="34" mass="4049">MERISFLIISTRRTAKPVHLENEPRHLQTLINMC</sequence>
<reference evidence="1" key="1">
    <citation type="submission" date="2014-11" db="EMBL/GenBank/DDBJ databases">
        <authorList>
            <person name="Amaro Gonzalez C."/>
        </authorList>
    </citation>
    <scope>NUCLEOTIDE SEQUENCE</scope>
</reference>
<accession>A0A0E9T3T8</accession>
<dbReference type="AlphaFoldDB" id="A0A0E9T3T8"/>
<proteinExistence type="predicted"/>
<evidence type="ECO:0000313" key="1">
    <source>
        <dbReference type="EMBL" id="JAH47293.1"/>
    </source>
</evidence>
<reference evidence="1" key="2">
    <citation type="journal article" date="2015" name="Fish Shellfish Immunol.">
        <title>Early steps in the European eel (Anguilla anguilla)-Vibrio vulnificus interaction in the gills: Role of the RtxA13 toxin.</title>
        <authorList>
            <person name="Callol A."/>
            <person name="Pajuelo D."/>
            <person name="Ebbesson L."/>
            <person name="Teles M."/>
            <person name="MacKenzie S."/>
            <person name="Amaro C."/>
        </authorList>
    </citation>
    <scope>NUCLEOTIDE SEQUENCE</scope>
</reference>
<name>A0A0E9T3T8_ANGAN</name>
<dbReference type="EMBL" id="GBXM01061284">
    <property type="protein sequence ID" value="JAH47293.1"/>
    <property type="molecule type" value="Transcribed_RNA"/>
</dbReference>
<organism evidence="1">
    <name type="scientific">Anguilla anguilla</name>
    <name type="common">European freshwater eel</name>
    <name type="synonym">Muraena anguilla</name>
    <dbReference type="NCBI Taxonomy" id="7936"/>
    <lineage>
        <taxon>Eukaryota</taxon>
        <taxon>Metazoa</taxon>
        <taxon>Chordata</taxon>
        <taxon>Craniata</taxon>
        <taxon>Vertebrata</taxon>
        <taxon>Euteleostomi</taxon>
        <taxon>Actinopterygii</taxon>
        <taxon>Neopterygii</taxon>
        <taxon>Teleostei</taxon>
        <taxon>Anguilliformes</taxon>
        <taxon>Anguillidae</taxon>
        <taxon>Anguilla</taxon>
    </lineage>
</organism>
<dbReference type="EMBL" id="GBXM01066103">
    <property type="protein sequence ID" value="JAH42474.1"/>
    <property type="molecule type" value="Transcribed_RNA"/>
</dbReference>
<protein>
    <submittedName>
        <fullName evidence="1">Uncharacterized protein</fullName>
    </submittedName>
</protein>